<dbReference type="AlphaFoldDB" id="A0A7M5WU49"/>
<organism evidence="12 13">
    <name type="scientific">Clytia hemisphaerica</name>
    <dbReference type="NCBI Taxonomy" id="252671"/>
    <lineage>
        <taxon>Eukaryota</taxon>
        <taxon>Metazoa</taxon>
        <taxon>Cnidaria</taxon>
        <taxon>Hydrozoa</taxon>
        <taxon>Hydroidolina</taxon>
        <taxon>Leptothecata</taxon>
        <taxon>Obeliida</taxon>
        <taxon>Clytiidae</taxon>
        <taxon>Clytia</taxon>
    </lineage>
</organism>
<keyword evidence="2" id="KW-0813">Transport</keyword>
<feature type="transmembrane region" description="Helical" evidence="9">
    <location>
        <begin position="303"/>
        <end position="323"/>
    </location>
</feature>
<evidence type="ECO:0000313" key="12">
    <source>
        <dbReference type="EnsemblMetazoa" id="CLYHEMP013134.1"/>
    </source>
</evidence>
<name>A0A7M5WU49_9CNID</name>
<evidence type="ECO:0000259" key="11">
    <source>
        <dbReference type="Pfam" id="PF07885"/>
    </source>
</evidence>
<dbReference type="GO" id="GO:0005251">
    <property type="term" value="F:delayed rectifier potassium channel activity"/>
    <property type="evidence" value="ECO:0007669"/>
    <property type="project" value="TreeGrafter"/>
</dbReference>
<evidence type="ECO:0000256" key="4">
    <source>
        <dbReference type="ARBA" id="ARBA00022989"/>
    </source>
</evidence>
<dbReference type="Pfam" id="PF07885">
    <property type="entry name" value="Ion_trans_2"/>
    <property type="match status" value="1"/>
</dbReference>
<dbReference type="OrthoDB" id="297496at2759"/>
<dbReference type="SUPFAM" id="SSF81324">
    <property type="entry name" value="Voltage-gated potassium channels"/>
    <property type="match status" value="1"/>
</dbReference>
<feature type="region of interest" description="Disordered" evidence="8">
    <location>
        <begin position="19"/>
        <end position="110"/>
    </location>
</feature>
<keyword evidence="6 9" id="KW-0472">Membrane</keyword>
<evidence type="ECO:0000256" key="2">
    <source>
        <dbReference type="ARBA" id="ARBA00022448"/>
    </source>
</evidence>
<protein>
    <recommendedName>
        <fullName evidence="11">Potassium channel domain-containing protein</fullName>
    </recommendedName>
</protein>
<keyword evidence="13" id="KW-1185">Reference proteome</keyword>
<sequence>MKLLSILLQLLILKSKQAVSATTTTPSQAENATTTTPSLAENATTTTPSQAENATTTTPSLAENATTTTPLLAENATTTTPLLVESATTTTSSQAENTMNTTTSSKAENTTSATQLLAENAKTTTLSLAENLTTTKSSLMKGVFWEVKPYMFTNDRGEIDGIIPKIFTRANSFCNPNPNVTIIDFVKKFESRKDFIQNIKKGFPYGKDYLTGIKEGEIFLSPQMQEMGDEWENENTLRSFSLMKTNKMVVILPRKMIDLPHKILRGIASTKIIFVIVIPMAIFFSILIWFVERIWNENVERSFVLGICSTFWWSVVSMTTVGYGDVTPKSPLGRFIALFWLIVGILLVCVITATMTDAVSGVESLGVYGQSMAVLQDSYEAEVAAKDYSAKIVPAPSYEEVLNLVREEKVFGAMISADIAAWYQEEIHGHDGQSPPLHIVQTLPAQLFIRCTMSSKPSQELIKVLRCMHKNREEIYDYMQTKYERHCHMETIYIGTVGELFENNISVKVFVGMVGVLVSLGLFYDVLKFMRSRRTLRENTHPKAILDRLLGKQNDTLKLHETSSFSEMDDKYDLVAI</sequence>
<feature type="chain" id="PRO_5029758850" description="Potassium channel domain-containing protein" evidence="10">
    <location>
        <begin position="19"/>
        <end position="577"/>
    </location>
</feature>
<dbReference type="PRINTS" id="PR00169">
    <property type="entry name" value="KCHANNEL"/>
</dbReference>
<evidence type="ECO:0000256" key="7">
    <source>
        <dbReference type="ARBA" id="ARBA00023303"/>
    </source>
</evidence>
<evidence type="ECO:0000256" key="5">
    <source>
        <dbReference type="ARBA" id="ARBA00023065"/>
    </source>
</evidence>
<evidence type="ECO:0000313" key="13">
    <source>
        <dbReference type="Proteomes" id="UP000594262"/>
    </source>
</evidence>
<dbReference type="Proteomes" id="UP000594262">
    <property type="component" value="Unplaced"/>
</dbReference>
<feature type="transmembrane region" description="Helical" evidence="9">
    <location>
        <begin position="272"/>
        <end position="291"/>
    </location>
</feature>
<feature type="signal peptide" evidence="10">
    <location>
        <begin position="1"/>
        <end position="18"/>
    </location>
</feature>
<reference evidence="12" key="1">
    <citation type="submission" date="2021-01" db="UniProtKB">
        <authorList>
            <consortium name="EnsemblMetazoa"/>
        </authorList>
    </citation>
    <scope>IDENTIFICATION</scope>
</reference>
<evidence type="ECO:0000256" key="1">
    <source>
        <dbReference type="ARBA" id="ARBA00004141"/>
    </source>
</evidence>
<dbReference type="GeneID" id="136801007"/>
<evidence type="ECO:0000256" key="3">
    <source>
        <dbReference type="ARBA" id="ARBA00022692"/>
    </source>
</evidence>
<dbReference type="PANTHER" id="PTHR11537">
    <property type="entry name" value="VOLTAGE-GATED POTASSIUM CHANNEL"/>
    <property type="match status" value="1"/>
</dbReference>
<evidence type="ECO:0000256" key="6">
    <source>
        <dbReference type="ARBA" id="ARBA00023136"/>
    </source>
</evidence>
<keyword evidence="4 9" id="KW-1133">Transmembrane helix</keyword>
<dbReference type="GO" id="GO:0001508">
    <property type="term" value="P:action potential"/>
    <property type="evidence" value="ECO:0007669"/>
    <property type="project" value="TreeGrafter"/>
</dbReference>
<feature type="transmembrane region" description="Helical" evidence="9">
    <location>
        <begin position="509"/>
        <end position="527"/>
    </location>
</feature>
<evidence type="ECO:0000256" key="10">
    <source>
        <dbReference type="SAM" id="SignalP"/>
    </source>
</evidence>
<accession>A0A7M5WU49</accession>
<keyword evidence="10" id="KW-0732">Signal</keyword>
<dbReference type="EnsemblMetazoa" id="CLYHEMT013134.1">
    <property type="protein sequence ID" value="CLYHEMP013134.1"/>
    <property type="gene ID" value="CLYHEMG013134"/>
</dbReference>
<dbReference type="GO" id="GO:0008076">
    <property type="term" value="C:voltage-gated potassium channel complex"/>
    <property type="evidence" value="ECO:0007669"/>
    <property type="project" value="InterPro"/>
</dbReference>
<proteinExistence type="predicted"/>
<dbReference type="PANTHER" id="PTHR11537:SF252">
    <property type="entry name" value="POTASSIUM VOLTAGE-GATED CHANNEL PROTEIN SHAW"/>
    <property type="match status" value="1"/>
</dbReference>
<dbReference type="Gene3D" id="1.10.287.70">
    <property type="match status" value="1"/>
</dbReference>
<dbReference type="InterPro" id="IPR013099">
    <property type="entry name" value="K_chnl_dom"/>
</dbReference>
<feature type="compositionally biased region" description="Polar residues" evidence="8">
    <location>
        <begin position="94"/>
        <end position="110"/>
    </location>
</feature>
<dbReference type="RefSeq" id="XP_066913729.1">
    <property type="nucleotide sequence ID" value="XM_067057628.1"/>
</dbReference>
<keyword evidence="3 9" id="KW-0812">Transmembrane</keyword>
<comment type="subcellular location">
    <subcellularLocation>
        <location evidence="1">Membrane</location>
        <topology evidence="1">Multi-pass membrane protein</topology>
    </subcellularLocation>
</comment>
<dbReference type="GO" id="GO:0015276">
    <property type="term" value="F:ligand-gated monoatomic ion channel activity"/>
    <property type="evidence" value="ECO:0007669"/>
    <property type="project" value="InterPro"/>
</dbReference>
<feature type="transmembrane region" description="Helical" evidence="9">
    <location>
        <begin position="335"/>
        <end position="355"/>
    </location>
</feature>
<feature type="compositionally biased region" description="Polar residues" evidence="8">
    <location>
        <begin position="19"/>
        <end position="81"/>
    </location>
</feature>
<evidence type="ECO:0000256" key="9">
    <source>
        <dbReference type="SAM" id="Phobius"/>
    </source>
</evidence>
<keyword evidence="7" id="KW-0407">Ion channel</keyword>
<evidence type="ECO:0000256" key="8">
    <source>
        <dbReference type="SAM" id="MobiDB-lite"/>
    </source>
</evidence>
<dbReference type="InterPro" id="IPR028325">
    <property type="entry name" value="VG_K_chnl"/>
</dbReference>
<keyword evidence="5" id="KW-0406">Ion transport</keyword>
<feature type="domain" description="Potassium channel" evidence="11">
    <location>
        <begin position="281"/>
        <end position="359"/>
    </location>
</feature>